<feature type="domain" description="CCHC-type" evidence="3">
    <location>
        <begin position="262"/>
        <end position="275"/>
    </location>
</feature>
<keyword evidence="5" id="KW-1185">Reference proteome</keyword>
<keyword evidence="1" id="KW-0862">Zinc</keyword>
<feature type="compositionally biased region" description="Polar residues" evidence="2">
    <location>
        <begin position="220"/>
        <end position="232"/>
    </location>
</feature>
<evidence type="ECO:0000313" key="5">
    <source>
        <dbReference type="Proteomes" id="UP001168877"/>
    </source>
</evidence>
<proteinExistence type="predicted"/>
<keyword evidence="1" id="KW-0479">Metal-binding</keyword>
<accession>A0AA39RQQ1</accession>
<comment type="caution">
    <text evidence="4">The sequence shown here is derived from an EMBL/GenBank/DDBJ whole genome shotgun (WGS) entry which is preliminary data.</text>
</comment>
<protein>
    <recommendedName>
        <fullName evidence="3">CCHC-type domain-containing protein</fullName>
    </recommendedName>
</protein>
<name>A0AA39RQQ1_ACESA</name>
<dbReference type="PROSITE" id="PS50158">
    <property type="entry name" value="ZF_CCHC"/>
    <property type="match status" value="1"/>
</dbReference>
<evidence type="ECO:0000259" key="3">
    <source>
        <dbReference type="PROSITE" id="PS50158"/>
    </source>
</evidence>
<organism evidence="4 5">
    <name type="scientific">Acer saccharum</name>
    <name type="common">Sugar maple</name>
    <dbReference type="NCBI Taxonomy" id="4024"/>
    <lineage>
        <taxon>Eukaryota</taxon>
        <taxon>Viridiplantae</taxon>
        <taxon>Streptophyta</taxon>
        <taxon>Embryophyta</taxon>
        <taxon>Tracheophyta</taxon>
        <taxon>Spermatophyta</taxon>
        <taxon>Magnoliopsida</taxon>
        <taxon>eudicotyledons</taxon>
        <taxon>Gunneridae</taxon>
        <taxon>Pentapetalae</taxon>
        <taxon>rosids</taxon>
        <taxon>malvids</taxon>
        <taxon>Sapindales</taxon>
        <taxon>Sapindaceae</taxon>
        <taxon>Hippocastanoideae</taxon>
        <taxon>Acereae</taxon>
        <taxon>Acer</taxon>
    </lineage>
</organism>
<dbReference type="Pfam" id="PF00098">
    <property type="entry name" value="zf-CCHC"/>
    <property type="match status" value="1"/>
</dbReference>
<dbReference type="PANTHER" id="PTHR35046:SF18">
    <property type="entry name" value="RNA-DIRECTED DNA POLYMERASE"/>
    <property type="match status" value="1"/>
</dbReference>
<evidence type="ECO:0000256" key="2">
    <source>
        <dbReference type="SAM" id="MobiDB-lite"/>
    </source>
</evidence>
<dbReference type="GO" id="GO:0008270">
    <property type="term" value="F:zinc ion binding"/>
    <property type="evidence" value="ECO:0007669"/>
    <property type="project" value="UniProtKB-KW"/>
</dbReference>
<dbReference type="PANTHER" id="PTHR35046">
    <property type="entry name" value="ZINC KNUCKLE (CCHC-TYPE) FAMILY PROTEIN"/>
    <property type="match status" value="1"/>
</dbReference>
<reference evidence="4" key="2">
    <citation type="submission" date="2023-06" db="EMBL/GenBank/DDBJ databases">
        <authorList>
            <person name="Swenson N.G."/>
            <person name="Wegrzyn J.L."/>
            <person name="Mcevoy S.L."/>
        </authorList>
    </citation>
    <scope>NUCLEOTIDE SEQUENCE</scope>
    <source>
        <strain evidence="4">NS2018</strain>
        <tissue evidence="4">Leaf</tissue>
    </source>
</reference>
<dbReference type="GO" id="GO:0003676">
    <property type="term" value="F:nucleic acid binding"/>
    <property type="evidence" value="ECO:0007669"/>
    <property type="project" value="InterPro"/>
</dbReference>
<sequence length="276" mass="31557">MAMCERRLMSSDSRWRGWRDGVEGLTLGRPEGRRLPRVARHVQHEDFSDEDSEEDFVGYQGDRHLNRNQPDYRIRADIPLFNGKLQIEEFLDWISEVERFFEFTKVTEERQVKLGNKTVADYTEEWSRLSVRNNLNETEGQQVSRYLGGLKSTIRDKIGLQVVWTVDEAQNMALKAELMEKSSNRFSHYKKDMGESSNTVANRGRFSPSDGQGQAKGTADQVQRGSVPSNFSGLHPTAAVATKETPRMAPNPYSRPGVMKHYRCGQLGHRSNECPT</sequence>
<dbReference type="EMBL" id="JAUESC010000385">
    <property type="protein sequence ID" value="KAK0579038.1"/>
    <property type="molecule type" value="Genomic_DNA"/>
</dbReference>
<dbReference type="InterPro" id="IPR001878">
    <property type="entry name" value="Znf_CCHC"/>
</dbReference>
<evidence type="ECO:0000313" key="4">
    <source>
        <dbReference type="EMBL" id="KAK0579038.1"/>
    </source>
</evidence>
<dbReference type="AlphaFoldDB" id="A0AA39RQQ1"/>
<dbReference type="Proteomes" id="UP001168877">
    <property type="component" value="Unassembled WGS sequence"/>
</dbReference>
<feature type="region of interest" description="Disordered" evidence="2">
    <location>
        <begin position="189"/>
        <end position="258"/>
    </location>
</feature>
<evidence type="ECO:0000256" key="1">
    <source>
        <dbReference type="PROSITE-ProRule" id="PRU00047"/>
    </source>
</evidence>
<keyword evidence="1" id="KW-0863">Zinc-finger</keyword>
<gene>
    <name evidence="4" type="ORF">LWI29_020033</name>
</gene>
<reference evidence="4" key="1">
    <citation type="journal article" date="2022" name="Plant J.">
        <title>Strategies of tolerance reflected in two North American maple genomes.</title>
        <authorList>
            <person name="McEvoy S.L."/>
            <person name="Sezen U.U."/>
            <person name="Trouern-Trend A."/>
            <person name="McMahon S.M."/>
            <person name="Schaberg P.G."/>
            <person name="Yang J."/>
            <person name="Wegrzyn J.L."/>
            <person name="Swenson N.G."/>
        </authorList>
    </citation>
    <scope>NUCLEOTIDE SEQUENCE</scope>
    <source>
        <strain evidence="4">NS2018</strain>
    </source>
</reference>